<dbReference type="Proteomes" id="UP000091820">
    <property type="component" value="Unassembled WGS sequence"/>
</dbReference>
<dbReference type="GO" id="GO:0000460">
    <property type="term" value="P:maturation of 5.8S rRNA"/>
    <property type="evidence" value="ECO:0007669"/>
    <property type="project" value="TreeGrafter"/>
</dbReference>
<organism evidence="4 5">
    <name type="scientific">Glossina brevipalpis</name>
    <dbReference type="NCBI Taxonomy" id="37001"/>
    <lineage>
        <taxon>Eukaryota</taxon>
        <taxon>Metazoa</taxon>
        <taxon>Ecdysozoa</taxon>
        <taxon>Arthropoda</taxon>
        <taxon>Hexapoda</taxon>
        <taxon>Insecta</taxon>
        <taxon>Pterygota</taxon>
        <taxon>Neoptera</taxon>
        <taxon>Endopterygota</taxon>
        <taxon>Diptera</taxon>
        <taxon>Brachycera</taxon>
        <taxon>Muscomorpha</taxon>
        <taxon>Hippoboscoidea</taxon>
        <taxon>Glossinidae</taxon>
        <taxon>Glossina</taxon>
    </lineage>
</organism>
<feature type="region of interest" description="Disordered" evidence="3">
    <location>
        <begin position="46"/>
        <end position="86"/>
    </location>
</feature>
<dbReference type="GO" id="GO:0030687">
    <property type="term" value="C:preribosome, large subunit precursor"/>
    <property type="evidence" value="ECO:0007669"/>
    <property type="project" value="TreeGrafter"/>
</dbReference>
<feature type="compositionally biased region" description="Acidic residues" evidence="3">
    <location>
        <begin position="223"/>
        <end position="241"/>
    </location>
</feature>
<dbReference type="GO" id="GO:0000470">
    <property type="term" value="P:maturation of LSU-rRNA"/>
    <property type="evidence" value="ECO:0007669"/>
    <property type="project" value="TreeGrafter"/>
</dbReference>
<evidence type="ECO:0000313" key="5">
    <source>
        <dbReference type="Proteomes" id="UP000091820"/>
    </source>
</evidence>
<dbReference type="InterPro" id="IPR012459">
    <property type="entry name" value="Rrp15"/>
</dbReference>
<evidence type="ECO:0000256" key="2">
    <source>
        <dbReference type="ARBA" id="ARBA00017475"/>
    </source>
</evidence>
<dbReference type="STRING" id="37001.A0A1A9X447"/>
<name>A0A1A9X447_9MUSC</name>
<proteinExistence type="inferred from homology"/>
<dbReference type="AlphaFoldDB" id="A0A1A9X447"/>
<dbReference type="PANTHER" id="PTHR13245">
    <property type="entry name" value="RRP15-LIKE PROTEIN"/>
    <property type="match status" value="1"/>
</dbReference>
<feature type="compositionally biased region" description="Basic and acidic residues" evidence="3">
    <location>
        <begin position="52"/>
        <end position="62"/>
    </location>
</feature>
<evidence type="ECO:0000313" key="4">
    <source>
        <dbReference type="EnsemblMetazoa" id="GBRI043546-PA"/>
    </source>
</evidence>
<protein>
    <recommendedName>
        <fullName evidence="2">RRP15-like protein</fullName>
    </recommendedName>
</protein>
<evidence type="ECO:0000256" key="1">
    <source>
        <dbReference type="ARBA" id="ARBA00007462"/>
    </source>
</evidence>
<feature type="region of interest" description="Disordered" evidence="3">
    <location>
        <begin position="180"/>
        <end position="200"/>
    </location>
</feature>
<sequence length="241" mass="27679">MSFLETEKVVQGSDSDGNDVVSGWADSIAKVLNTTKAKNKSTLVLSRAKKNKSQENEEKSTDYDFEVEGEIEKEKPSKEGLNGKLAKESKVEKTQLLIKPSWNDMERERALRKVATKGVVQLFNAVRTHQKDLRHKLDATGPLDSRREAVLNNINKRKFLDILMGGKRAESEMVDNRIKREIKRDGEESSEDDDDIDNKKKKTEWSVFRDDFMTNKKIKHWDEDSDSENQTESDDLEQDVD</sequence>
<feature type="region of interest" description="Disordered" evidence="3">
    <location>
        <begin position="1"/>
        <end position="21"/>
    </location>
</feature>
<dbReference type="Pfam" id="PF07890">
    <property type="entry name" value="Rrp15p"/>
    <property type="match status" value="1"/>
</dbReference>
<accession>A0A1A9X447</accession>
<reference evidence="5" key="1">
    <citation type="submission" date="2014-03" db="EMBL/GenBank/DDBJ databases">
        <authorList>
            <person name="Aksoy S."/>
            <person name="Warren W."/>
            <person name="Wilson R.K."/>
        </authorList>
    </citation>
    <scope>NUCLEOTIDE SEQUENCE [LARGE SCALE GENOMIC DNA]</scope>
    <source>
        <strain evidence="5">IAEA</strain>
    </source>
</reference>
<comment type="similarity">
    <text evidence="1">Belongs to the RRP15 family.</text>
</comment>
<feature type="region of interest" description="Disordered" evidence="3">
    <location>
        <begin position="219"/>
        <end position="241"/>
    </location>
</feature>
<dbReference type="EnsemblMetazoa" id="GBRI043546-RA">
    <property type="protein sequence ID" value="GBRI043546-PA"/>
    <property type="gene ID" value="GBRI043546"/>
</dbReference>
<evidence type="ECO:0000256" key="3">
    <source>
        <dbReference type="SAM" id="MobiDB-lite"/>
    </source>
</evidence>
<reference evidence="4" key="2">
    <citation type="submission" date="2020-05" db="UniProtKB">
        <authorList>
            <consortium name="EnsemblMetazoa"/>
        </authorList>
    </citation>
    <scope>IDENTIFICATION</scope>
    <source>
        <strain evidence="4">IAEA</strain>
    </source>
</reference>
<dbReference type="VEuPathDB" id="VectorBase:GBRI043546"/>
<dbReference type="PANTHER" id="PTHR13245:SF14">
    <property type="entry name" value="RRP15-LIKE PROTEIN"/>
    <property type="match status" value="1"/>
</dbReference>
<keyword evidence="5" id="KW-1185">Reference proteome</keyword>